<gene>
    <name evidence="1" type="ordered locus">Celgi_0514</name>
</gene>
<dbReference type="STRING" id="593907.Celgi_0514"/>
<dbReference type="AlphaFoldDB" id="F8A621"/>
<dbReference type="Proteomes" id="UP000000485">
    <property type="component" value="Chromosome"/>
</dbReference>
<dbReference type="EMBL" id="CP002665">
    <property type="protein sequence ID" value="AEI11036.1"/>
    <property type="molecule type" value="Genomic_DNA"/>
</dbReference>
<dbReference type="KEGG" id="cga:Celgi_0514"/>
<name>F8A621_CELGA</name>
<organism evidence="1 2">
    <name type="scientific">Cellulomonas gilvus (strain ATCC 13127 / NRRL B-14078)</name>
    <name type="common">Cellvibrio gilvus</name>
    <dbReference type="NCBI Taxonomy" id="593907"/>
    <lineage>
        <taxon>Bacteria</taxon>
        <taxon>Bacillati</taxon>
        <taxon>Actinomycetota</taxon>
        <taxon>Actinomycetes</taxon>
        <taxon>Micrococcales</taxon>
        <taxon>Cellulomonadaceae</taxon>
        <taxon>Cellulomonas</taxon>
    </lineage>
</organism>
<accession>F8A621</accession>
<dbReference type="HOGENOM" id="CLU_1802624_0_0_11"/>
<reference evidence="2" key="1">
    <citation type="submission" date="2011-04" db="EMBL/GenBank/DDBJ databases">
        <title>Complete sequence of Cellvibrio gilvus ATCC 13127.</title>
        <authorList>
            <person name="Lucas S."/>
            <person name="Han J."/>
            <person name="Lapidus A."/>
            <person name="Cheng J.-F."/>
            <person name="Goodwin L."/>
            <person name="Pitluck S."/>
            <person name="Peters L."/>
            <person name="Munk A."/>
            <person name="Detter J.C."/>
            <person name="Han C."/>
            <person name="Tapia R."/>
            <person name="Land M."/>
            <person name="Hauser L."/>
            <person name="Kyrpides N."/>
            <person name="Ivanova N."/>
            <person name="Ovchinnikova G."/>
            <person name="Pagani I."/>
            <person name="Mead D."/>
            <person name="Brumm P."/>
            <person name="Woyke T."/>
        </authorList>
    </citation>
    <scope>NUCLEOTIDE SEQUENCE [LARGE SCALE GENOMIC DNA]</scope>
    <source>
        <strain evidence="2">ATCC 13127 / NRRL B-14078</strain>
    </source>
</reference>
<protein>
    <submittedName>
        <fullName evidence="1">Uncharacterized protein</fullName>
    </submittedName>
</protein>
<dbReference type="RefSeq" id="WP_013882561.1">
    <property type="nucleotide sequence ID" value="NC_015671.1"/>
</dbReference>
<evidence type="ECO:0000313" key="2">
    <source>
        <dbReference type="Proteomes" id="UP000000485"/>
    </source>
</evidence>
<evidence type="ECO:0000313" key="1">
    <source>
        <dbReference type="EMBL" id="AEI11036.1"/>
    </source>
</evidence>
<keyword evidence="2" id="KW-1185">Reference proteome</keyword>
<sequence length="150" mass="16213">MSLFRRRPRVHVPFDEGCHAAEAPALQRGIVQALGHDARAGRLVPAELEVVRGREGRLALVWRQAFVGFVPADRVDELRGRLDALDRRAVALVPGAVLPMPDPAATDAPWRVWIGPVPDAIPPVPEGLDTLAVPERTILGVPVSKLRAPG</sequence>
<proteinExistence type="predicted"/>